<dbReference type="Proteomes" id="UP000184404">
    <property type="component" value="Unassembled WGS sequence"/>
</dbReference>
<evidence type="ECO:0000256" key="3">
    <source>
        <dbReference type="ARBA" id="ARBA00022898"/>
    </source>
</evidence>
<dbReference type="GO" id="GO:0016829">
    <property type="term" value="F:lyase activity"/>
    <property type="evidence" value="ECO:0007669"/>
    <property type="project" value="InterPro"/>
</dbReference>
<dbReference type="PANTHER" id="PTHR48097:SF5">
    <property type="entry name" value="LOW SPECIFICITY L-THREONINE ALDOLASE"/>
    <property type="match status" value="1"/>
</dbReference>
<feature type="domain" description="Aromatic amino acid beta-eliminating lyase/threonine aldolase" evidence="4">
    <location>
        <begin position="33"/>
        <end position="279"/>
    </location>
</feature>
<comment type="cofactor">
    <cofactor evidence="1">
        <name>pyridoxal 5'-phosphate</name>
        <dbReference type="ChEBI" id="CHEBI:597326"/>
    </cofactor>
</comment>
<protein>
    <submittedName>
        <fullName evidence="5">L-threonine aldolase</fullName>
    </submittedName>
</protein>
<keyword evidence="3" id="KW-0663">Pyridoxal phosphate</keyword>
<proteinExistence type="inferred from homology"/>
<evidence type="ECO:0000313" key="6">
    <source>
        <dbReference type="Proteomes" id="UP000184404"/>
    </source>
</evidence>
<dbReference type="SUPFAM" id="SSF53383">
    <property type="entry name" value="PLP-dependent transferases"/>
    <property type="match status" value="1"/>
</dbReference>
<sequence length="348" mass="38226">MNNLLPFASDYMEGAHPEILRCLEKNNLTPMTGYGTDSVCADAKEEILAACGCPEGEVFFLSGGTQTNAVVIDSVLRGVEGVIAADTGHISLHEAGAIEFTGHKVIQLPHKLGKLNASDVKKYLKDFYADDNCTHMVQPGMVYISNPTEYGTLYTKSELRALSDICREYNIPLYLDGARLAYALASPENDITLRDLASLCDVFYIGGTKCGALIGEAVVIPKRGYIPFFFTSIKQHGALLAKGWLLGAQFHVLFHDGLYEHIGASAIKNAQTIRAALGKLGLPLFFDTPSNQTFVIFPNEKLPALKEKVNYGFWEKYDETHTVIRFATSWATTEENTQKLIAVLKGLF</sequence>
<dbReference type="GO" id="GO:0006520">
    <property type="term" value="P:amino acid metabolic process"/>
    <property type="evidence" value="ECO:0007669"/>
    <property type="project" value="InterPro"/>
</dbReference>
<evidence type="ECO:0000313" key="5">
    <source>
        <dbReference type="EMBL" id="SHF13154.1"/>
    </source>
</evidence>
<accession>A0A1M4Z521</accession>
<keyword evidence="6" id="KW-1185">Reference proteome</keyword>
<dbReference type="InterPro" id="IPR001597">
    <property type="entry name" value="ArAA_b-elim_lyase/Thr_aldolase"/>
</dbReference>
<dbReference type="PANTHER" id="PTHR48097">
    <property type="entry name" value="L-THREONINE ALDOLASE-RELATED"/>
    <property type="match status" value="1"/>
</dbReference>
<dbReference type="InterPro" id="IPR015421">
    <property type="entry name" value="PyrdxlP-dep_Trfase_major"/>
</dbReference>
<dbReference type="Pfam" id="PF01212">
    <property type="entry name" value="Beta_elim_lyase"/>
    <property type="match status" value="1"/>
</dbReference>
<dbReference type="EMBL" id="FQUG01000007">
    <property type="protein sequence ID" value="SHF13154.1"/>
    <property type="molecule type" value="Genomic_DNA"/>
</dbReference>
<name>A0A1M4Z521_9FIRM</name>
<evidence type="ECO:0000256" key="2">
    <source>
        <dbReference type="ARBA" id="ARBA00006966"/>
    </source>
</evidence>
<dbReference type="AlphaFoldDB" id="A0A1M4Z521"/>
<evidence type="ECO:0000259" key="4">
    <source>
        <dbReference type="Pfam" id="PF01212"/>
    </source>
</evidence>
<gene>
    <name evidence="5" type="ORF">SAMN02745190_01925</name>
</gene>
<dbReference type="OrthoDB" id="9774495at2"/>
<dbReference type="RefSeq" id="WP_072936005.1">
    <property type="nucleotide sequence ID" value="NZ_FQUG01000007.1"/>
</dbReference>
<evidence type="ECO:0000256" key="1">
    <source>
        <dbReference type="ARBA" id="ARBA00001933"/>
    </source>
</evidence>
<dbReference type="InterPro" id="IPR015424">
    <property type="entry name" value="PyrdxlP-dep_Trfase"/>
</dbReference>
<dbReference type="InterPro" id="IPR015422">
    <property type="entry name" value="PyrdxlP-dep_Trfase_small"/>
</dbReference>
<dbReference type="Gene3D" id="3.40.640.10">
    <property type="entry name" value="Type I PLP-dependent aspartate aminotransferase-like (Major domain)"/>
    <property type="match status" value="1"/>
</dbReference>
<organism evidence="5 6">
    <name type="scientific">Schwartzia succinivorans DSM 10502</name>
    <dbReference type="NCBI Taxonomy" id="1123243"/>
    <lineage>
        <taxon>Bacteria</taxon>
        <taxon>Bacillati</taxon>
        <taxon>Bacillota</taxon>
        <taxon>Negativicutes</taxon>
        <taxon>Selenomonadales</taxon>
        <taxon>Selenomonadaceae</taxon>
        <taxon>Schwartzia</taxon>
    </lineage>
</organism>
<dbReference type="STRING" id="1123243.SAMN02745190_01925"/>
<comment type="similarity">
    <text evidence="2">Belongs to the threonine aldolase family.</text>
</comment>
<reference evidence="5 6" key="1">
    <citation type="submission" date="2016-11" db="EMBL/GenBank/DDBJ databases">
        <authorList>
            <person name="Jaros S."/>
            <person name="Januszkiewicz K."/>
            <person name="Wedrychowicz H."/>
        </authorList>
    </citation>
    <scope>NUCLEOTIDE SEQUENCE [LARGE SCALE GENOMIC DNA]</scope>
    <source>
        <strain evidence="5 6">DSM 10502</strain>
    </source>
</reference>
<dbReference type="Gene3D" id="3.90.1150.10">
    <property type="entry name" value="Aspartate Aminotransferase, domain 1"/>
    <property type="match status" value="1"/>
</dbReference>